<dbReference type="GO" id="GO:0005886">
    <property type="term" value="C:plasma membrane"/>
    <property type="evidence" value="ECO:0007669"/>
    <property type="project" value="UniProtKB-SubCell"/>
</dbReference>
<feature type="compositionally biased region" description="Low complexity" evidence="13">
    <location>
        <begin position="391"/>
        <end position="410"/>
    </location>
</feature>
<dbReference type="EC" id="2.7.13.3" evidence="3"/>
<dbReference type="GO" id="GO:0004721">
    <property type="term" value="F:phosphoprotein phosphatase activity"/>
    <property type="evidence" value="ECO:0007669"/>
    <property type="project" value="TreeGrafter"/>
</dbReference>
<accession>A0A917WMJ2</accession>
<protein>
    <recommendedName>
        <fullName evidence="12">Sensor-like histidine kinase SenX3</fullName>
        <ecNumber evidence="3">2.7.13.3</ecNumber>
    </recommendedName>
</protein>
<keyword evidence="5" id="KW-0597">Phosphoprotein</keyword>
<evidence type="ECO:0000256" key="7">
    <source>
        <dbReference type="ARBA" id="ARBA00022741"/>
    </source>
</evidence>
<keyword evidence="9" id="KW-0067">ATP-binding</keyword>
<dbReference type="PROSITE" id="PS50109">
    <property type="entry name" value="HIS_KIN"/>
    <property type="match status" value="1"/>
</dbReference>
<keyword evidence="10" id="KW-0902">Two-component regulatory system</keyword>
<reference evidence="15" key="2">
    <citation type="submission" date="2020-09" db="EMBL/GenBank/DDBJ databases">
        <authorList>
            <person name="Sun Q."/>
            <person name="Zhou Y."/>
        </authorList>
    </citation>
    <scope>NUCLEOTIDE SEQUENCE</scope>
    <source>
        <strain evidence="15">CGMCC 4.7308</strain>
    </source>
</reference>
<dbReference type="RefSeq" id="WP_229674658.1">
    <property type="nucleotide sequence ID" value="NZ_BMNA01000014.1"/>
</dbReference>
<dbReference type="SMART" id="SM00388">
    <property type="entry name" value="HisKA"/>
    <property type="match status" value="1"/>
</dbReference>
<evidence type="ECO:0000256" key="6">
    <source>
        <dbReference type="ARBA" id="ARBA00022679"/>
    </source>
</evidence>
<dbReference type="AlphaFoldDB" id="A0A917WMJ2"/>
<keyword evidence="6" id="KW-0808">Transferase</keyword>
<dbReference type="SUPFAM" id="SSF55874">
    <property type="entry name" value="ATPase domain of HSP90 chaperone/DNA topoisomerase II/histidine kinase"/>
    <property type="match status" value="1"/>
</dbReference>
<dbReference type="Pfam" id="PF00512">
    <property type="entry name" value="HisKA"/>
    <property type="match status" value="1"/>
</dbReference>
<comment type="catalytic activity">
    <reaction evidence="1">
        <text>ATP + protein L-histidine = ADP + protein N-phospho-L-histidine.</text>
        <dbReference type="EC" id="2.7.13.3"/>
    </reaction>
</comment>
<evidence type="ECO:0000256" key="12">
    <source>
        <dbReference type="ARBA" id="ARBA00039401"/>
    </source>
</evidence>
<dbReference type="Proteomes" id="UP000655208">
    <property type="component" value="Unassembled WGS sequence"/>
</dbReference>
<dbReference type="FunFam" id="3.30.565.10:FF:000006">
    <property type="entry name" value="Sensor histidine kinase WalK"/>
    <property type="match status" value="1"/>
</dbReference>
<organism evidence="15 16">
    <name type="scientific">Nakamurella endophytica</name>
    <dbReference type="NCBI Taxonomy" id="1748367"/>
    <lineage>
        <taxon>Bacteria</taxon>
        <taxon>Bacillati</taxon>
        <taxon>Actinomycetota</taxon>
        <taxon>Actinomycetes</taxon>
        <taxon>Nakamurellales</taxon>
        <taxon>Nakamurellaceae</taxon>
        <taxon>Nakamurella</taxon>
    </lineage>
</organism>
<evidence type="ECO:0000256" key="5">
    <source>
        <dbReference type="ARBA" id="ARBA00022553"/>
    </source>
</evidence>
<reference evidence="15" key="1">
    <citation type="journal article" date="2014" name="Int. J. Syst. Evol. Microbiol.">
        <title>Complete genome sequence of Corynebacterium casei LMG S-19264T (=DSM 44701T), isolated from a smear-ripened cheese.</title>
        <authorList>
            <consortium name="US DOE Joint Genome Institute (JGI-PGF)"/>
            <person name="Walter F."/>
            <person name="Albersmeier A."/>
            <person name="Kalinowski J."/>
            <person name="Ruckert C."/>
        </authorList>
    </citation>
    <scope>NUCLEOTIDE SEQUENCE</scope>
    <source>
        <strain evidence="15">CGMCC 4.7308</strain>
    </source>
</reference>
<dbReference type="GO" id="GO:0016036">
    <property type="term" value="P:cellular response to phosphate starvation"/>
    <property type="evidence" value="ECO:0007669"/>
    <property type="project" value="TreeGrafter"/>
</dbReference>
<keyword evidence="7" id="KW-0547">Nucleotide-binding</keyword>
<comment type="caution">
    <text evidence="15">The sequence shown here is derived from an EMBL/GenBank/DDBJ whole genome shotgun (WGS) entry which is preliminary data.</text>
</comment>
<keyword evidence="11" id="KW-0472">Membrane</keyword>
<dbReference type="InterPro" id="IPR005467">
    <property type="entry name" value="His_kinase_dom"/>
</dbReference>
<name>A0A917WMJ2_9ACTN</name>
<evidence type="ECO:0000256" key="4">
    <source>
        <dbReference type="ARBA" id="ARBA00022475"/>
    </source>
</evidence>
<dbReference type="CDD" id="cd00082">
    <property type="entry name" value="HisKA"/>
    <property type="match status" value="1"/>
</dbReference>
<evidence type="ECO:0000256" key="9">
    <source>
        <dbReference type="ARBA" id="ARBA00022840"/>
    </source>
</evidence>
<dbReference type="GO" id="GO:0000155">
    <property type="term" value="F:phosphorelay sensor kinase activity"/>
    <property type="evidence" value="ECO:0007669"/>
    <property type="project" value="InterPro"/>
</dbReference>
<evidence type="ECO:0000256" key="13">
    <source>
        <dbReference type="SAM" id="MobiDB-lite"/>
    </source>
</evidence>
<comment type="subcellular location">
    <subcellularLocation>
        <location evidence="2">Cell membrane</location>
    </subcellularLocation>
</comment>
<evidence type="ECO:0000256" key="8">
    <source>
        <dbReference type="ARBA" id="ARBA00022777"/>
    </source>
</evidence>
<keyword evidence="16" id="KW-1185">Reference proteome</keyword>
<gene>
    <name evidence="15" type="primary">senX</name>
    <name evidence="15" type="ORF">GCM10011594_39080</name>
</gene>
<evidence type="ECO:0000256" key="1">
    <source>
        <dbReference type="ARBA" id="ARBA00000085"/>
    </source>
</evidence>
<evidence type="ECO:0000256" key="3">
    <source>
        <dbReference type="ARBA" id="ARBA00012438"/>
    </source>
</evidence>
<evidence type="ECO:0000256" key="10">
    <source>
        <dbReference type="ARBA" id="ARBA00023012"/>
    </source>
</evidence>
<dbReference type="SUPFAM" id="SSF47384">
    <property type="entry name" value="Homodimeric domain of signal transducing histidine kinase"/>
    <property type="match status" value="1"/>
</dbReference>
<dbReference type="SMART" id="SM00387">
    <property type="entry name" value="HATPase_c"/>
    <property type="match status" value="1"/>
</dbReference>
<keyword evidence="8 15" id="KW-0418">Kinase</keyword>
<dbReference type="CDD" id="cd00075">
    <property type="entry name" value="HATPase"/>
    <property type="match status" value="1"/>
</dbReference>
<dbReference type="Pfam" id="PF02518">
    <property type="entry name" value="HATPase_c"/>
    <property type="match status" value="1"/>
</dbReference>
<evidence type="ECO:0000256" key="2">
    <source>
        <dbReference type="ARBA" id="ARBA00004236"/>
    </source>
</evidence>
<dbReference type="InterPro" id="IPR036890">
    <property type="entry name" value="HATPase_C_sf"/>
</dbReference>
<evidence type="ECO:0000259" key="14">
    <source>
        <dbReference type="PROSITE" id="PS50109"/>
    </source>
</evidence>
<feature type="region of interest" description="Disordered" evidence="13">
    <location>
        <begin position="376"/>
        <end position="429"/>
    </location>
</feature>
<evidence type="ECO:0000313" key="16">
    <source>
        <dbReference type="Proteomes" id="UP000655208"/>
    </source>
</evidence>
<dbReference type="InterPro" id="IPR036097">
    <property type="entry name" value="HisK_dim/P_sf"/>
</dbReference>
<feature type="domain" description="Histidine kinase" evidence="14">
    <location>
        <begin position="160"/>
        <end position="376"/>
    </location>
</feature>
<dbReference type="Gene3D" id="1.10.287.130">
    <property type="match status" value="1"/>
</dbReference>
<dbReference type="InterPro" id="IPR003594">
    <property type="entry name" value="HATPase_dom"/>
</dbReference>
<evidence type="ECO:0000313" key="15">
    <source>
        <dbReference type="EMBL" id="GGM15272.1"/>
    </source>
</evidence>
<dbReference type="InterPro" id="IPR004358">
    <property type="entry name" value="Sig_transdc_His_kin-like_C"/>
</dbReference>
<dbReference type="InterPro" id="IPR050351">
    <property type="entry name" value="BphY/WalK/GraS-like"/>
</dbReference>
<dbReference type="PRINTS" id="PR00344">
    <property type="entry name" value="BCTRLSENSOR"/>
</dbReference>
<keyword evidence="4" id="KW-1003">Cell membrane</keyword>
<dbReference type="Gene3D" id="3.30.565.10">
    <property type="entry name" value="Histidine kinase-like ATPase, C-terminal domain"/>
    <property type="match status" value="1"/>
</dbReference>
<dbReference type="InterPro" id="IPR003661">
    <property type="entry name" value="HisK_dim/P_dom"/>
</dbReference>
<sequence>MSWFAVLGVAAAGVLLGVVLAALVARYRRRPRGAEDGPVSDAGAHAQLVLARSPVGHVLLDASTRILYTTPAAGQLGVVRAGLPHPSVAAAASRALASGEPVDVELRGPDSPPGLFGPRPAPMTVHVTVRPLRAGPVLVVATDDTEGSRLEAVRRDFVANVSHELKTPVSAMSLLAEAVVDGADDPDSVRRFGERLVRESTRMGALVSELLTLSRLQGADPLPDLSVVEVDGVIGEGLSRASTLAENAGITLVRGPACGLLVLGDRPMLVTALSNLIDNAVHYSPSGTAVSVSCRVRDGYVEVSVTDRGIGIPAEHLDRVFERFFRVDPARSRATGGTGLGLAIVKHVAANHGGEATVWSKPGTGSTFTLRLPLYRTEPDGHEPDDGATGGADPAADAGADPIDAGTPGVPAGGAGRQPRTRTALTGGN</sequence>
<dbReference type="FunFam" id="1.10.287.130:FF:000008">
    <property type="entry name" value="Two-component sensor histidine kinase"/>
    <property type="match status" value="1"/>
</dbReference>
<dbReference type="GO" id="GO:0005524">
    <property type="term" value="F:ATP binding"/>
    <property type="evidence" value="ECO:0007669"/>
    <property type="project" value="UniProtKB-KW"/>
</dbReference>
<proteinExistence type="predicted"/>
<dbReference type="PANTHER" id="PTHR45453">
    <property type="entry name" value="PHOSPHATE REGULON SENSOR PROTEIN PHOR"/>
    <property type="match status" value="1"/>
</dbReference>
<dbReference type="EMBL" id="BMNA01000014">
    <property type="protein sequence ID" value="GGM15272.1"/>
    <property type="molecule type" value="Genomic_DNA"/>
</dbReference>
<dbReference type="PANTHER" id="PTHR45453:SF1">
    <property type="entry name" value="PHOSPHATE REGULON SENSOR PROTEIN PHOR"/>
    <property type="match status" value="1"/>
</dbReference>
<evidence type="ECO:0000256" key="11">
    <source>
        <dbReference type="ARBA" id="ARBA00023136"/>
    </source>
</evidence>